<dbReference type="EMBL" id="JADBEO010000004">
    <property type="protein sequence ID" value="MDR4305518.1"/>
    <property type="molecule type" value="Genomic_DNA"/>
</dbReference>
<sequence length="239" mass="24557">MKSPTELWVYLSASPLIWLTLTVCVWVAASELSIRLGRNPLANPVLASILALSAVVWAAGVPYQRYFEGAQFVHFMLGPATVAIAVPLAQRWREVSRLIGPIGAALIVGSVTAVLSVVALGKLVGLSGEVLISFLPKSATAGVAMAVSASLGGDPSLTAVLTVTTGIVGALVVTPFMNLFRIKDFAARGFAAGLTAHGIGTARAYEVSATAGLFAGIAMALNAVATSVVAPAAAWLFLR</sequence>
<gene>
    <name evidence="6" type="ORF">IHQ68_02630</name>
</gene>
<feature type="transmembrane region" description="Helical" evidence="5">
    <location>
        <begin position="157"/>
        <end position="178"/>
    </location>
</feature>
<keyword evidence="3 5" id="KW-1133">Transmembrane helix</keyword>
<evidence type="ECO:0000256" key="5">
    <source>
        <dbReference type="SAM" id="Phobius"/>
    </source>
</evidence>
<dbReference type="Proteomes" id="UP001181622">
    <property type="component" value="Unassembled WGS sequence"/>
</dbReference>
<protein>
    <submittedName>
        <fullName evidence="6">LrgB family protein</fullName>
    </submittedName>
</protein>
<dbReference type="RefSeq" id="WP_309388583.1">
    <property type="nucleotide sequence ID" value="NZ_JADBEO010000004.1"/>
</dbReference>
<dbReference type="PANTHER" id="PTHR30249">
    <property type="entry name" value="PUTATIVE SEROTONIN TRANSPORTER"/>
    <property type="match status" value="1"/>
</dbReference>
<evidence type="ECO:0000313" key="7">
    <source>
        <dbReference type="Proteomes" id="UP001181622"/>
    </source>
</evidence>
<evidence type="ECO:0000256" key="3">
    <source>
        <dbReference type="ARBA" id="ARBA00022989"/>
    </source>
</evidence>
<organism evidence="6 7">
    <name type="scientific">Chelatococcus sambhunathii</name>
    <dbReference type="NCBI Taxonomy" id="363953"/>
    <lineage>
        <taxon>Bacteria</taxon>
        <taxon>Pseudomonadati</taxon>
        <taxon>Pseudomonadota</taxon>
        <taxon>Alphaproteobacteria</taxon>
        <taxon>Hyphomicrobiales</taxon>
        <taxon>Chelatococcaceae</taxon>
        <taxon>Chelatococcus</taxon>
    </lineage>
</organism>
<dbReference type="PANTHER" id="PTHR30249:SF0">
    <property type="entry name" value="PLASTIDAL GLYCOLATE_GLYCERATE TRANSLOCATOR 1, CHLOROPLASTIC"/>
    <property type="match status" value="1"/>
</dbReference>
<evidence type="ECO:0000256" key="4">
    <source>
        <dbReference type="ARBA" id="ARBA00023136"/>
    </source>
</evidence>
<keyword evidence="4 5" id="KW-0472">Membrane</keyword>
<reference evidence="6" key="1">
    <citation type="submission" date="2020-10" db="EMBL/GenBank/DDBJ databases">
        <authorList>
            <person name="Abbas A."/>
            <person name="Razzaq R."/>
            <person name="Waqas M."/>
            <person name="Abbas N."/>
            <person name="Nielsen T.K."/>
            <person name="Hansen L.H."/>
            <person name="Hussain S."/>
            <person name="Shahid M."/>
        </authorList>
    </citation>
    <scope>NUCLEOTIDE SEQUENCE</scope>
    <source>
        <strain evidence="6">S14</strain>
    </source>
</reference>
<evidence type="ECO:0000313" key="6">
    <source>
        <dbReference type="EMBL" id="MDR4305518.1"/>
    </source>
</evidence>
<evidence type="ECO:0000256" key="1">
    <source>
        <dbReference type="ARBA" id="ARBA00004141"/>
    </source>
</evidence>
<evidence type="ECO:0000256" key="2">
    <source>
        <dbReference type="ARBA" id="ARBA00022692"/>
    </source>
</evidence>
<keyword evidence="7" id="KW-1185">Reference proteome</keyword>
<dbReference type="InterPro" id="IPR007300">
    <property type="entry name" value="CidB/LrgB"/>
</dbReference>
<keyword evidence="2 5" id="KW-0812">Transmembrane</keyword>
<feature type="transmembrane region" description="Helical" evidence="5">
    <location>
        <begin position="7"/>
        <end position="29"/>
    </location>
</feature>
<dbReference type="Pfam" id="PF04172">
    <property type="entry name" value="LrgB"/>
    <property type="match status" value="1"/>
</dbReference>
<feature type="transmembrane region" description="Helical" evidence="5">
    <location>
        <begin position="41"/>
        <end position="60"/>
    </location>
</feature>
<name>A0ABU1DBV9_9HYPH</name>
<feature type="transmembrane region" description="Helical" evidence="5">
    <location>
        <begin position="130"/>
        <end position="151"/>
    </location>
</feature>
<accession>A0ABU1DBV9</accession>
<proteinExistence type="predicted"/>
<feature type="transmembrane region" description="Helical" evidence="5">
    <location>
        <begin position="211"/>
        <end position="238"/>
    </location>
</feature>
<comment type="subcellular location">
    <subcellularLocation>
        <location evidence="1">Membrane</location>
        <topology evidence="1">Multi-pass membrane protein</topology>
    </subcellularLocation>
</comment>
<comment type="caution">
    <text evidence="6">The sequence shown here is derived from an EMBL/GenBank/DDBJ whole genome shotgun (WGS) entry which is preliminary data.</text>
</comment>
<feature type="transmembrane region" description="Helical" evidence="5">
    <location>
        <begin position="72"/>
        <end position="92"/>
    </location>
</feature>
<feature type="transmembrane region" description="Helical" evidence="5">
    <location>
        <begin position="98"/>
        <end position="118"/>
    </location>
</feature>